<feature type="region of interest" description="Disordered" evidence="1">
    <location>
        <begin position="73"/>
        <end position="99"/>
    </location>
</feature>
<comment type="caution">
    <text evidence="2">The sequence shown here is derived from an EMBL/GenBank/DDBJ whole genome shotgun (WGS) entry which is preliminary data.</text>
</comment>
<dbReference type="EMBL" id="LCWV01000017">
    <property type="protein sequence ID" value="PWI67741.1"/>
    <property type="molecule type" value="Genomic_DNA"/>
</dbReference>
<feature type="compositionally biased region" description="Polar residues" evidence="1">
    <location>
        <begin position="87"/>
        <end position="99"/>
    </location>
</feature>
<organism evidence="2 3">
    <name type="scientific">Purpureocillium lilacinum</name>
    <name type="common">Paecilomyces lilacinus</name>
    <dbReference type="NCBI Taxonomy" id="33203"/>
    <lineage>
        <taxon>Eukaryota</taxon>
        <taxon>Fungi</taxon>
        <taxon>Dikarya</taxon>
        <taxon>Ascomycota</taxon>
        <taxon>Pezizomycotina</taxon>
        <taxon>Sordariomycetes</taxon>
        <taxon>Hypocreomycetidae</taxon>
        <taxon>Hypocreales</taxon>
        <taxon>Ophiocordycipitaceae</taxon>
        <taxon>Purpureocillium</taxon>
    </lineage>
</organism>
<proteinExistence type="predicted"/>
<dbReference type="Proteomes" id="UP000245956">
    <property type="component" value="Unassembled WGS sequence"/>
</dbReference>
<evidence type="ECO:0000256" key="1">
    <source>
        <dbReference type="SAM" id="MobiDB-lite"/>
    </source>
</evidence>
<dbReference type="AlphaFoldDB" id="A0A2U3DZP2"/>
<feature type="region of interest" description="Disordered" evidence="1">
    <location>
        <begin position="243"/>
        <end position="282"/>
    </location>
</feature>
<feature type="region of interest" description="Disordered" evidence="1">
    <location>
        <begin position="178"/>
        <end position="198"/>
    </location>
</feature>
<gene>
    <name evidence="2" type="ORF">PCL_02662</name>
</gene>
<name>A0A2U3DZP2_PURLI</name>
<feature type="compositionally biased region" description="Basic residues" evidence="1">
    <location>
        <begin position="266"/>
        <end position="276"/>
    </location>
</feature>
<accession>A0A2U3DZP2</accession>
<reference evidence="2 3" key="1">
    <citation type="journal article" date="2016" name="Front. Microbiol.">
        <title>Genome and transcriptome sequences reveal the specific parasitism of the nematophagous Purpureocillium lilacinum 36-1.</title>
        <authorList>
            <person name="Xie J."/>
            <person name="Li S."/>
            <person name="Mo C."/>
            <person name="Xiao X."/>
            <person name="Peng D."/>
            <person name="Wang G."/>
            <person name="Xiao Y."/>
        </authorList>
    </citation>
    <scope>NUCLEOTIDE SEQUENCE [LARGE SCALE GENOMIC DNA]</scope>
    <source>
        <strain evidence="2 3">36-1</strain>
    </source>
</reference>
<evidence type="ECO:0000313" key="3">
    <source>
        <dbReference type="Proteomes" id="UP000245956"/>
    </source>
</evidence>
<evidence type="ECO:0000313" key="2">
    <source>
        <dbReference type="EMBL" id="PWI67741.1"/>
    </source>
</evidence>
<sequence length="313" mass="33316">MGLARWAVVRVSQDASSSSVQRGPQAPELTLAAQIALSLELHTKKASEHPERGTATGTTQAADAMGARRLVSPSNSEIEATPPCIATPSNQRSSVPSTRLQAPPLHCNLDRRQDDTLQAATSPFQLVLGRAGQGSGATEAATAPPARPACSVLRLPSHCNLIPPRHLNTTSSRLFIITSSPRTPPLPGQRFRPRHADTPRRPDVAALEQPHFAPDGHISRPPFPLSPLALVSSLSVPATTHAPRSAAGACLGTDRNNTAADVRRGEARRRQHRRPTCRTGSEAQSRFAMCDDLCAPPSHPGRIHRAEAAFTGD</sequence>
<protein>
    <submittedName>
        <fullName evidence="2">Uncharacterized protein</fullName>
    </submittedName>
</protein>